<dbReference type="Gene3D" id="3.40.50.720">
    <property type="entry name" value="NAD(P)-binding Rossmann-like Domain"/>
    <property type="match status" value="1"/>
</dbReference>
<feature type="active site" evidence="3">
    <location>
        <position position="176"/>
    </location>
</feature>
<name>A0A963YXB4_9PROT</name>
<evidence type="ECO:0000259" key="5">
    <source>
        <dbReference type="Pfam" id="PF14833"/>
    </source>
</evidence>
<keyword evidence="1" id="KW-0560">Oxidoreductase</keyword>
<keyword evidence="7" id="KW-1185">Reference proteome</keyword>
<reference evidence="6" key="2">
    <citation type="submission" date="2021-01" db="EMBL/GenBank/DDBJ databases">
        <authorList>
            <person name="Mieszkin S."/>
            <person name="Pouder E."/>
            <person name="Alain K."/>
        </authorList>
    </citation>
    <scope>NUCLEOTIDE SEQUENCE</scope>
    <source>
        <strain evidence="6">HW T2.11</strain>
    </source>
</reference>
<evidence type="ECO:0000256" key="1">
    <source>
        <dbReference type="ARBA" id="ARBA00023002"/>
    </source>
</evidence>
<dbReference type="PANTHER" id="PTHR43580">
    <property type="entry name" value="OXIDOREDUCTASE GLYR1-RELATED"/>
    <property type="match status" value="1"/>
</dbReference>
<evidence type="ECO:0000256" key="3">
    <source>
        <dbReference type="PIRSR" id="PIRSR000103-1"/>
    </source>
</evidence>
<dbReference type="GO" id="GO:0050661">
    <property type="term" value="F:NADP binding"/>
    <property type="evidence" value="ECO:0007669"/>
    <property type="project" value="InterPro"/>
</dbReference>
<dbReference type="GO" id="GO:0051287">
    <property type="term" value="F:NAD binding"/>
    <property type="evidence" value="ECO:0007669"/>
    <property type="project" value="InterPro"/>
</dbReference>
<organism evidence="6 7">
    <name type="scientific">Acidisoma silvae</name>
    <dbReference type="NCBI Taxonomy" id="2802396"/>
    <lineage>
        <taxon>Bacteria</taxon>
        <taxon>Pseudomonadati</taxon>
        <taxon>Pseudomonadota</taxon>
        <taxon>Alphaproteobacteria</taxon>
        <taxon>Acetobacterales</taxon>
        <taxon>Acidocellaceae</taxon>
        <taxon>Acidisoma</taxon>
    </lineage>
</organism>
<feature type="domain" description="6-phosphogluconate dehydrogenase NADP-binding" evidence="4">
    <location>
        <begin position="8"/>
        <end position="167"/>
    </location>
</feature>
<dbReference type="EMBL" id="JAESVB010000018">
    <property type="protein sequence ID" value="MCB8877853.1"/>
    <property type="molecule type" value="Genomic_DNA"/>
</dbReference>
<dbReference type="RefSeq" id="WP_227323493.1">
    <property type="nucleotide sequence ID" value="NZ_JAESVB010000018.1"/>
</dbReference>
<dbReference type="PIRSF" id="PIRSF000103">
    <property type="entry name" value="HIBADH"/>
    <property type="match status" value="1"/>
</dbReference>
<gene>
    <name evidence="6" type="ORF">ASILVAE211_21860</name>
</gene>
<dbReference type="Pfam" id="PF03446">
    <property type="entry name" value="NAD_binding_2"/>
    <property type="match status" value="1"/>
</dbReference>
<dbReference type="InterPro" id="IPR036291">
    <property type="entry name" value="NAD(P)-bd_dom_sf"/>
</dbReference>
<dbReference type="InterPro" id="IPR008927">
    <property type="entry name" value="6-PGluconate_DH-like_C_sf"/>
</dbReference>
<dbReference type="PANTHER" id="PTHR43580:SF2">
    <property type="entry name" value="CYTOKINE-LIKE NUCLEAR FACTOR N-PAC"/>
    <property type="match status" value="1"/>
</dbReference>
<keyword evidence="2" id="KW-0520">NAD</keyword>
<dbReference type="InterPro" id="IPR029154">
    <property type="entry name" value="HIBADH-like_NADP-bd"/>
</dbReference>
<dbReference type="Proteomes" id="UP000708298">
    <property type="component" value="Unassembled WGS sequence"/>
</dbReference>
<dbReference type="SUPFAM" id="SSF48179">
    <property type="entry name" value="6-phosphogluconate dehydrogenase C-terminal domain-like"/>
    <property type="match status" value="1"/>
</dbReference>
<dbReference type="Gene3D" id="1.10.1040.10">
    <property type="entry name" value="N-(1-d-carboxylethyl)-l-norvaline Dehydrogenase, domain 2"/>
    <property type="match status" value="1"/>
</dbReference>
<comment type="caution">
    <text evidence="6">The sequence shown here is derived from an EMBL/GenBank/DDBJ whole genome shotgun (WGS) entry which is preliminary data.</text>
</comment>
<dbReference type="GO" id="GO:0016491">
    <property type="term" value="F:oxidoreductase activity"/>
    <property type="evidence" value="ECO:0007669"/>
    <property type="project" value="UniProtKB-KW"/>
</dbReference>
<dbReference type="InterPro" id="IPR051265">
    <property type="entry name" value="HIBADH-related_NP60_sf"/>
</dbReference>
<protein>
    <submittedName>
        <fullName evidence="6">NAD(P)-dependent oxidoreductase</fullName>
    </submittedName>
</protein>
<dbReference type="PROSITE" id="PS00895">
    <property type="entry name" value="3_HYDROXYISOBUT_DH"/>
    <property type="match status" value="1"/>
</dbReference>
<accession>A0A963YXB4</accession>
<evidence type="ECO:0000313" key="7">
    <source>
        <dbReference type="Proteomes" id="UP000708298"/>
    </source>
</evidence>
<dbReference type="InterPro" id="IPR013328">
    <property type="entry name" value="6PGD_dom2"/>
</dbReference>
<reference evidence="6" key="1">
    <citation type="journal article" date="2021" name="Microorganisms">
        <title>Acidisoma silvae sp. nov. and Acidisomacellulosilytica sp. nov., Two Acidophilic Bacteria Isolated from Decaying Wood, Hydrolyzing Cellulose and Producing Poly-3-hydroxybutyrate.</title>
        <authorList>
            <person name="Mieszkin S."/>
            <person name="Pouder E."/>
            <person name="Uroz S."/>
            <person name="Simon-Colin C."/>
            <person name="Alain K."/>
        </authorList>
    </citation>
    <scope>NUCLEOTIDE SEQUENCE</scope>
    <source>
        <strain evidence="6">HW T2.11</strain>
    </source>
</reference>
<feature type="domain" description="3-hydroxyisobutyrate dehydrogenase-like NAD-binding" evidence="5">
    <location>
        <begin position="174"/>
        <end position="289"/>
    </location>
</feature>
<sequence length="298" mass="30734">MSERTTTTIGFIGLGTMGEPMAMNLAQAGVRLLVWNRSNAKCARLASAGAAIAASLDELFARCETIVLMLADGAAIDAVLDRIGVAFASRVHGHLIVNMGTVPPAYSAALAAEIAAVGGRYVEAPVSGSRQPAEAGQLVAMVAGMPEDVTSVLELVGPMCSKCFACGAVPGALAMKLAVNTFLITMVTGLVEAAHFAGRHGLDLGQLVAVLNAGPMASEVSRTKSAKLLAQDFSRHAGISDVLKNNRLIIDAAREANAASPLMDACLALYGEVEDMGLVGDDMVAVIRAFERRSGALP</sequence>
<dbReference type="AlphaFoldDB" id="A0A963YXB4"/>
<evidence type="ECO:0000259" key="4">
    <source>
        <dbReference type="Pfam" id="PF03446"/>
    </source>
</evidence>
<evidence type="ECO:0000313" key="6">
    <source>
        <dbReference type="EMBL" id="MCB8877853.1"/>
    </source>
</evidence>
<dbReference type="InterPro" id="IPR002204">
    <property type="entry name" value="3-OH-isobutyrate_DH-rel_CS"/>
</dbReference>
<proteinExistence type="predicted"/>
<dbReference type="SUPFAM" id="SSF51735">
    <property type="entry name" value="NAD(P)-binding Rossmann-fold domains"/>
    <property type="match status" value="1"/>
</dbReference>
<evidence type="ECO:0000256" key="2">
    <source>
        <dbReference type="ARBA" id="ARBA00023027"/>
    </source>
</evidence>
<dbReference type="InterPro" id="IPR006115">
    <property type="entry name" value="6PGDH_NADP-bd"/>
</dbReference>
<dbReference type="Pfam" id="PF14833">
    <property type="entry name" value="NAD_binding_11"/>
    <property type="match status" value="1"/>
</dbReference>
<dbReference type="GO" id="GO:0016054">
    <property type="term" value="P:organic acid catabolic process"/>
    <property type="evidence" value="ECO:0007669"/>
    <property type="project" value="UniProtKB-ARBA"/>
</dbReference>
<dbReference type="InterPro" id="IPR015815">
    <property type="entry name" value="HIBADH-related"/>
</dbReference>